<accession>A0A3N4IQQ5</accession>
<feature type="domain" description="F-box" evidence="1">
    <location>
        <begin position="19"/>
        <end position="65"/>
    </location>
</feature>
<organism evidence="2 3">
    <name type="scientific">Ascobolus immersus RN42</name>
    <dbReference type="NCBI Taxonomy" id="1160509"/>
    <lineage>
        <taxon>Eukaryota</taxon>
        <taxon>Fungi</taxon>
        <taxon>Dikarya</taxon>
        <taxon>Ascomycota</taxon>
        <taxon>Pezizomycotina</taxon>
        <taxon>Pezizomycetes</taxon>
        <taxon>Pezizales</taxon>
        <taxon>Ascobolaceae</taxon>
        <taxon>Ascobolus</taxon>
    </lineage>
</organism>
<name>A0A3N4IQQ5_ASCIM</name>
<dbReference type="SUPFAM" id="SSF81383">
    <property type="entry name" value="F-box domain"/>
    <property type="match status" value="1"/>
</dbReference>
<evidence type="ECO:0000313" key="3">
    <source>
        <dbReference type="Proteomes" id="UP000275078"/>
    </source>
</evidence>
<reference evidence="2 3" key="1">
    <citation type="journal article" date="2018" name="Nat. Ecol. Evol.">
        <title>Pezizomycetes genomes reveal the molecular basis of ectomycorrhizal truffle lifestyle.</title>
        <authorList>
            <person name="Murat C."/>
            <person name="Payen T."/>
            <person name="Noel B."/>
            <person name="Kuo A."/>
            <person name="Morin E."/>
            <person name="Chen J."/>
            <person name="Kohler A."/>
            <person name="Krizsan K."/>
            <person name="Balestrini R."/>
            <person name="Da Silva C."/>
            <person name="Montanini B."/>
            <person name="Hainaut M."/>
            <person name="Levati E."/>
            <person name="Barry K.W."/>
            <person name="Belfiori B."/>
            <person name="Cichocki N."/>
            <person name="Clum A."/>
            <person name="Dockter R.B."/>
            <person name="Fauchery L."/>
            <person name="Guy J."/>
            <person name="Iotti M."/>
            <person name="Le Tacon F."/>
            <person name="Lindquist E.A."/>
            <person name="Lipzen A."/>
            <person name="Malagnac F."/>
            <person name="Mello A."/>
            <person name="Molinier V."/>
            <person name="Miyauchi S."/>
            <person name="Poulain J."/>
            <person name="Riccioni C."/>
            <person name="Rubini A."/>
            <person name="Sitrit Y."/>
            <person name="Splivallo R."/>
            <person name="Traeger S."/>
            <person name="Wang M."/>
            <person name="Zifcakova L."/>
            <person name="Wipf D."/>
            <person name="Zambonelli A."/>
            <person name="Paolocci F."/>
            <person name="Nowrousian M."/>
            <person name="Ottonello S."/>
            <person name="Baldrian P."/>
            <person name="Spatafora J.W."/>
            <person name="Henrissat B."/>
            <person name="Nagy L.G."/>
            <person name="Aury J.M."/>
            <person name="Wincker P."/>
            <person name="Grigoriev I.V."/>
            <person name="Bonfante P."/>
            <person name="Martin F.M."/>
        </authorList>
    </citation>
    <scope>NUCLEOTIDE SEQUENCE [LARGE SCALE GENOMIC DNA]</scope>
    <source>
        <strain evidence="2 3">RN42</strain>
    </source>
</reference>
<proteinExistence type="predicted"/>
<evidence type="ECO:0000313" key="2">
    <source>
        <dbReference type="EMBL" id="RPA87078.1"/>
    </source>
</evidence>
<protein>
    <recommendedName>
        <fullName evidence="1">F-box domain-containing protein</fullName>
    </recommendedName>
</protein>
<dbReference type="EMBL" id="ML119647">
    <property type="protein sequence ID" value="RPA87078.1"/>
    <property type="molecule type" value="Genomic_DNA"/>
</dbReference>
<dbReference type="PROSITE" id="PS50181">
    <property type="entry name" value="FBOX"/>
    <property type="match status" value="1"/>
</dbReference>
<dbReference type="AlphaFoldDB" id="A0A3N4IQQ5"/>
<keyword evidence="3" id="KW-1185">Reference proteome</keyword>
<dbReference type="InterPro" id="IPR036047">
    <property type="entry name" value="F-box-like_dom_sf"/>
</dbReference>
<evidence type="ECO:0000259" key="1">
    <source>
        <dbReference type="PROSITE" id="PS50181"/>
    </source>
</evidence>
<sequence length="167" mass="19355">MAEPVPDPASSSSQISANRLGLHELPAEIRYEIYSYLSIFTLLQLSHTCRTINADVNNHMILNHDINSRLSICKTALGFRGYGKLTLERPEKAPLSMDDVCWIISDEEYELFKTLHPTQTKWPVQKKEDFVAPDWFCCRKCWRVGRNRSKKNRSRFLSHDYVCSLCT</sequence>
<dbReference type="Proteomes" id="UP000275078">
    <property type="component" value="Unassembled WGS sequence"/>
</dbReference>
<gene>
    <name evidence="2" type="ORF">BJ508DRAFT_95737</name>
</gene>
<dbReference type="InterPro" id="IPR001810">
    <property type="entry name" value="F-box_dom"/>
</dbReference>
<dbReference type="OrthoDB" id="5372935at2759"/>